<evidence type="ECO:0000256" key="9">
    <source>
        <dbReference type="ARBA" id="ARBA00023315"/>
    </source>
</evidence>
<evidence type="ECO:0000256" key="3">
    <source>
        <dbReference type="ARBA" id="ARBA00001907"/>
    </source>
</evidence>
<name>A0A7I7Q6J6_9MYCO</name>
<dbReference type="InterPro" id="IPR023213">
    <property type="entry name" value="CAT-like_dom_sf"/>
</dbReference>
<comment type="catalytic activity">
    <reaction evidence="3">
        <text>2 a mycocerosyl-[mycocerosic acid synthase] + a phthiodiolone = a dimycocerosyl phthiodiolone + 2 holo-[mycocerosic acid synthase].</text>
        <dbReference type="EC" id="2.3.1.282"/>
    </reaction>
</comment>
<dbReference type="EC" id="2.3.1.282" evidence="5"/>
<evidence type="ECO:0000313" key="14">
    <source>
        <dbReference type="EMBL" id="BBY21637.1"/>
    </source>
</evidence>
<organism evidence="14 15">
    <name type="scientific">Mycobacterium stomatepiae</name>
    <dbReference type="NCBI Taxonomy" id="470076"/>
    <lineage>
        <taxon>Bacteria</taxon>
        <taxon>Bacillati</taxon>
        <taxon>Actinomycetota</taxon>
        <taxon>Actinomycetes</taxon>
        <taxon>Mycobacteriales</taxon>
        <taxon>Mycobacteriaceae</taxon>
        <taxon>Mycobacterium</taxon>
        <taxon>Mycobacterium simiae complex</taxon>
    </lineage>
</organism>
<evidence type="ECO:0000256" key="8">
    <source>
        <dbReference type="ARBA" id="ARBA00022679"/>
    </source>
</evidence>
<proteinExistence type="inferred from homology"/>
<comment type="similarity">
    <text evidence="4">Belongs to the acyltransferase PapA5 family.</text>
</comment>
<evidence type="ECO:0000256" key="5">
    <source>
        <dbReference type="ARBA" id="ARBA00012866"/>
    </source>
</evidence>
<keyword evidence="9" id="KW-0012">Acyltransferase</keyword>
<dbReference type="Gene3D" id="3.30.559.10">
    <property type="entry name" value="Chloramphenicol acetyltransferase-like domain"/>
    <property type="match status" value="1"/>
</dbReference>
<dbReference type="KEGG" id="msto:MSTO_18420"/>
<protein>
    <recommendedName>
        <fullName evidence="6">Phthiocerol/phthiodiolone dimycocerosyl transferase</fullName>
        <ecNumber evidence="5">2.3.1.282</ecNumber>
    </recommendedName>
    <alternativeName>
        <fullName evidence="12">Acyltransferase PapA5</fullName>
    </alternativeName>
    <alternativeName>
        <fullName evidence="10">Phthiocerol/phthiodiolone O-acyltransferase</fullName>
    </alternativeName>
    <alternativeName>
        <fullName evidence="11">Polyketide synthase-associated protein A5</fullName>
    </alternativeName>
</protein>
<comment type="catalytic activity">
    <reaction evidence="2">
        <text>2 a mycocerosyl-[mycocerosic acid synthase] + a phenolphthiocerol = a dimycocerosyl phenolphthiocerol + 2 holo-[mycocerosic acid synthase].</text>
        <dbReference type="EC" id="2.3.1.282"/>
    </reaction>
</comment>
<evidence type="ECO:0000256" key="11">
    <source>
        <dbReference type="ARBA" id="ARBA00032317"/>
    </source>
</evidence>
<dbReference type="Proteomes" id="UP000467130">
    <property type="component" value="Chromosome"/>
</dbReference>
<gene>
    <name evidence="14" type="primary">papA5</name>
    <name evidence="14" type="ORF">MSTO_18420</name>
</gene>
<keyword evidence="15" id="KW-1185">Reference proteome</keyword>
<dbReference type="GO" id="GO:0016746">
    <property type="term" value="F:acyltransferase activity"/>
    <property type="evidence" value="ECO:0007669"/>
    <property type="project" value="UniProtKB-KW"/>
</dbReference>
<dbReference type="SUPFAM" id="SSF52777">
    <property type="entry name" value="CoA-dependent acyltransferases"/>
    <property type="match status" value="2"/>
</dbReference>
<evidence type="ECO:0000313" key="15">
    <source>
        <dbReference type="Proteomes" id="UP000467130"/>
    </source>
</evidence>
<sequence>MSAVFSGSVIRKLAHSEEVFAVNETYFGLKIQIIGDVDIDAMADAFDALLQIHPIWAGHLEQADDGRHQIVAEDVMHPGLWVVDEHTSEAAIAGMRLDQGQSLLNLRLEVGSEQSELTLYAHHALADGHHVFGLFEELLSRYTAVVETGDAGPVVPQPAPESLEALLEARGVAKQERSGLERLFPAAFAYDLPAVEKPSVVSNPDLMQHIPVARIRFTEQETSDLVELGRANRLSLNSLVAAALLLAEWELRNTPHIPIPYFYPVDLRYHLTPPVGATEGTMPLGLASYLAEIGPDTDLVGLAGDIVEAFRADLSEGLIQQSSLHFRLQYEGSLPGLPPFVMCTDVGSIPGLRTPDGIQISDVGGEFHFAAHAPVDLYSCWTFAGRLYIERHSNLPGYEEALKGVHSLLCAAPAEDSWMME</sequence>
<dbReference type="InterPro" id="IPR031641">
    <property type="entry name" value="PapA_C"/>
</dbReference>
<accession>A0A7I7Q6J6</accession>
<evidence type="ECO:0000256" key="2">
    <source>
        <dbReference type="ARBA" id="ARBA00000625"/>
    </source>
</evidence>
<evidence type="ECO:0000256" key="1">
    <source>
        <dbReference type="ARBA" id="ARBA00000026"/>
    </source>
</evidence>
<dbReference type="Pfam" id="PF16911">
    <property type="entry name" value="PapA_C"/>
    <property type="match status" value="1"/>
</dbReference>
<evidence type="ECO:0000256" key="7">
    <source>
        <dbReference type="ARBA" id="ARBA00022516"/>
    </source>
</evidence>
<keyword evidence="8 14" id="KW-0808">Transferase</keyword>
<evidence type="ECO:0000256" key="10">
    <source>
        <dbReference type="ARBA" id="ARBA00030465"/>
    </source>
</evidence>
<keyword evidence="7" id="KW-0444">Lipid biosynthesis</keyword>
<evidence type="ECO:0000256" key="12">
    <source>
        <dbReference type="ARBA" id="ARBA00033407"/>
    </source>
</evidence>
<dbReference type="Gene3D" id="3.30.559.30">
    <property type="entry name" value="Nonribosomal peptide synthetase, condensation domain"/>
    <property type="match status" value="1"/>
</dbReference>
<evidence type="ECO:0000256" key="4">
    <source>
        <dbReference type="ARBA" id="ARBA00006558"/>
    </source>
</evidence>
<evidence type="ECO:0000259" key="13">
    <source>
        <dbReference type="Pfam" id="PF16911"/>
    </source>
</evidence>
<reference evidence="14 15" key="1">
    <citation type="journal article" date="2019" name="Emerg. Microbes Infect.">
        <title>Comprehensive subspecies identification of 175 nontuberculous mycobacteria species based on 7547 genomic profiles.</title>
        <authorList>
            <person name="Matsumoto Y."/>
            <person name="Kinjo T."/>
            <person name="Motooka D."/>
            <person name="Nabeya D."/>
            <person name="Jung N."/>
            <person name="Uechi K."/>
            <person name="Horii T."/>
            <person name="Iida T."/>
            <person name="Fujita J."/>
            <person name="Nakamura S."/>
        </authorList>
    </citation>
    <scope>NUCLEOTIDE SEQUENCE [LARGE SCALE GENOMIC DNA]</scope>
    <source>
        <strain evidence="14 15">JCM 17783</strain>
    </source>
</reference>
<keyword evidence="7" id="KW-0443">Lipid metabolism</keyword>
<evidence type="ECO:0000256" key="6">
    <source>
        <dbReference type="ARBA" id="ARBA00013449"/>
    </source>
</evidence>
<feature type="domain" description="Phthiocerol/phthiodiolone dimycocerosyl transferase C-terminal" evidence="13">
    <location>
        <begin position="210"/>
        <end position="391"/>
    </location>
</feature>
<comment type="catalytic activity">
    <reaction evidence="1">
        <text>2 a mycocerosyl-[mycocerosic acid synthase] + a phthiocerol = a dimycocerosyl phthiocerol + 2 holo-[mycocerosic acid synthase].</text>
        <dbReference type="EC" id="2.3.1.282"/>
    </reaction>
</comment>
<dbReference type="EMBL" id="AP022587">
    <property type="protein sequence ID" value="BBY21637.1"/>
    <property type="molecule type" value="Genomic_DNA"/>
</dbReference>
<dbReference type="AlphaFoldDB" id="A0A7I7Q6J6"/>